<name>A0A921H7W6_9BACT</name>
<evidence type="ECO:0000313" key="2">
    <source>
        <dbReference type="EMBL" id="HJF72418.1"/>
    </source>
</evidence>
<feature type="chain" id="PRO_5037732736" description="Lipoprotein" evidence="1">
    <location>
        <begin position="22"/>
        <end position="319"/>
    </location>
</feature>
<keyword evidence="1" id="KW-0732">Signal</keyword>
<dbReference type="AlphaFoldDB" id="A0A921H7W6"/>
<dbReference type="Proteomes" id="UP000742098">
    <property type="component" value="Unassembled WGS sequence"/>
</dbReference>
<sequence>MKWRYYLYSLLGCVLFFSCYNEDTLTDDASGEDLVRFEFPQGTNSWDDDVVAIKEKFNVCIIYKDFQASDLNRTWTGTIGSQTYFGEGLKSDEQAEFMISFMKNHVFAYLNPAITQKVFPMYYYMVYDCHAPFVFGPYNLKAPMKNIFDGMDYWSLCMFYGESDPTSDMFYGRLEAPETPEDFWEWRGVILYEILEKAYEKGNIIIPEEFQAGIDYKTEVESDPGTEGNPNYYTKRGFPGASYGFLRLDALRGIGNTNPSKNFFAYIHLGMRYTSEELEAKHPKANNPLLWEKRQYVLNYMKTKYDLDLEAIAKIPAMN</sequence>
<protein>
    <recommendedName>
        <fullName evidence="4">Lipoprotein</fullName>
    </recommendedName>
</protein>
<organism evidence="2 3">
    <name type="scientific">Butyricimonas virosa</name>
    <dbReference type="NCBI Taxonomy" id="544645"/>
    <lineage>
        <taxon>Bacteria</taxon>
        <taxon>Pseudomonadati</taxon>
        <taxon>Bacteroidota</taxon>
        <taxon>Bacteroidia</taxon>
        <taxon>Bacteroidales</taxon>
        <taxon>Odoribacteraceae</taxon>
        <taxon>Butyricimonas</taxon>
    </lineage>
</organism>
<evidence type="ECO:0008006" key="4">
    <source>
        <dbReference type="Google" id="ProtNLM"/>
    </source>
</evidence>
<feature type="signal peptide" evidence="1">
    <location>
        <begin position="1"/>
        <end position="21"/>
    </location>
</feature>
<proteinExistence type="predicted"/>
<evidence type="ECO:0000256" key="1">
    <source>
        <dbReference type="SAM" id="SignalP"/>
    </source>
</evidence>
<dbReference type="Gene3D" id="3.40.390.70">
    <property type="match status" value="1"/>
</dbReference>
<reference evidence="2" key="1">
    <citation type="journal article" date="2021" name="PeerJ">
        <title>Extensive microbial diversity within the chicken gut microbiome revealed by metagenomics and culture.</title>
        <authorList>
            <person name="Gilroy R."/>
            <person name="Ravi A."/>
            <person name="Getino M."/>
            <person name="Pursley I."/>
            <person name="Horton D.L."/>
            <person name="Alikhan N.F."/>
            <person name="Baker D."/>
            <person name="Gharbi K."/>
            <person name="Hall N."/>
            <person name="Watson M."/>
            <person name="Adriaenssens E.M."/>
            <person name="Foster-Nyarko E."/>
            <person name="Jarju S."/>
            <person name="Secka A."/>
            <person name="Antonio M."/>
            <person name="Oren A."/>
            <person name="Chaudhuri R.R."/>
            <person name="La Ragione R."/>
            <person name="Hildebrand F."/>
            <person name="Pallen M.J."/>
        </authorList>
    </citation>
    <scope>NUCLEOTIDE SEQUENCE</scope>
    <source>
        <strain evidence="2">6966</strain>
    </source>
</reference>
<evidence type="ECO:0000313" key="3">
    <source>
        <dbReference type="Proteomes" id="UP000742098"/>
    </source>
</evidence>
<dbReference type="EMBL" id="DYVS01000321">
    <property type="protein sequence ID" value="HJF72418.1"/>
    <property type="molecule type" value="Genomic_DNA"/>
</dbReference>
<gene>
    <name evidence="2" type="ORF">K8V05_16840</name>
</gene>
<comment type="caution">
    <text evidence="2">The sequence shown here is derived from an EMBL/GenBank/DDBJ whole genome shotgun (WGS) entry which is preliminary data.</text>
</comment>
<reference evidence="2" key="2">
    <citation type="submission" date="2021-09" db="EMBL/GenBank/DDBJ databases">
        <authorList>
            <person name="Gilroy R."/>
        </authorList>
    </citation>
    <scope>NUCLEOTIDE SEQUENCE</scope>
    <source>
        <strain evidence="2">6966</strain>
    </source>
</reference>
<accession>A0A921H7W6</accession>
<dbReference type="PROSITE" id="PS51257">
    <property type="entry name" value="PROKAR_LIPOPROTEIN"/>
    <property type="match status" value="1"/>
</dbReference>